<evidence type="ECO:0000313" key="2">
    <source>
        <dbReference type="Proteomes" id="UP000253319"/>
    </source>
</evidence>
<proteinExistence type="predicted"/>
<dbReference type="RefSeq" id="WP_113989625.1">
    <property type="nucleotide sequence ID" value="NZ_QLST01000013.1"/>
</dbReference>
<evidence type="ECO:0008006" key="3">
    <source>
        <dbReference type="Google" id="ProtNLM"/>
    </source>
</evidence>
<dbReference type="Proteomes" id="UP000253319">
    <property type="component" value="Unassembled WGS sequence"/>
</dbReference>
<comment type="caution">
    <text evidence="1">The sequence shown here is derived from an EMBL/GenBank/DDBJ whole genome shotgun (WGS) entry which is preliminary data.</text>
</comment>
<name>A0A365NZZ6_9FLAO</name>
<accession>A0A365NZZ6</accession>
<reference evidence="1 2" key="1">
    <citation type="submission" date="2018-06" db="EMBL/GenBank/DDBJ databases">
        <title>Flavobacterium tibetense sp. nov., isolated from a wetland YonghuCo on Tibetan Plateau.</title>
        <authorList>
            <person name="Xing P."/>
            <person name="Phurbu D."/>
            <person name="Lu H."/>
        </authorList>
    </citation>
    <scope>NUCLEOTIDE SEQUENCE [LARGE SCALE GENOMIC DNA]</scope>
    <source>
        <strain evidence="1 2">YH5</strain>
    </source>
</reference>
<gene>
    <name evidence="1" type="ORF">DPN68_10595</name>
</gene>
<dbReference type="OrthoDB" id="1354335at2"/>
<dbReference type="EMBL" id="QLST01000013">
    <property type="protein sequence ID" value="RBA27772.1"/>
    <property type="molecule type" value="Genomic_DNA"/>
</dbReference>
<keyword evidence="2" id="KW-1185">Reference proteome</keyword>
<dbReference type="AlphaFoldDB" id="A0A365NZZ6"/>
<evidence type="ECO:0000313" key="1">
    <source>
        <dbReference type="EMBL" id="RBA27772.1"/>
    </source>
</evidence>
<protein>
    <recommendedName>
        <fullName evidence="3">DUF3887 domain-containing protein</fullName>
    </recommendedName>
</protein>
<organism evidence="1 2">
    <name type="scientific">Flavobacterium tibetense</name>
    <dbReference type="NCBI Taxonomy" id="2233533"/>
    <lineage>
        <taxon>Bacteria</taxon>
        <taxon>Pseudomonadati</taxon>
        <taxon>Bacteroidota</taxon>
        <taxon>Flavobacteriia</taxon>
        <taxon>Flavobacteriales</taxon>
        <taxon>Flavobacteriaceae</taxon>
        <taxon>Flavobacterium</taxon>
    </lineage>
</organism>
<sequence>MIELGEGRNWLERIRKVLSGQFELKETFKMKKILLVAVLAIIASCEKITTKNNAPEDIEFAEELATKFYEEIINGDTLKIYNYIDKSIPKEDFQNLINENNSQYGKILNVDIKSTNTFNITKNGLNESEYKIEVEITYEKFKTLEYLLFTKNNNEVLLQKYLVQN</sequence>